<dbReference type="InterPro" id="IPR050628">
    <property type="entry name" value="SNF2_RAD54_helicase_TF"/>
</dbReference>
<evidence type="ECO:0000259" key="5">
    <source>
        <dbReference type="PROSITE" id="PS51192"/>
    </source>
</evidence>
<evidence type="ECO:0000256" key="1">
    <source>
        <dbReference type="ARBA" id="ARBA00022741"/>
    </source>
</evidence>
<reference evidence="7 9" key="1">
    <citation type="journal article" date="2016" name="PLoS ONE">
        <title>Sequence Assembly of Yarrowia lipolytica Strain W29/CLIB89 Shows Transposable Element Diversity.</title>
        <authorList>
            <person name="Magnan C."/>
            <person name="Yu J."/>
            <person name="Chang I."/>
            <person name="Jahn E."/>
            <person name="Kanomata Y."/>
            <person name="Wu J."/>
            <person name="Zeller M."/>
            <person name="Oakes M."/>
            <person name="Baldi P."/>
            <person name="Sandmeyer S."/>
        </authorList>
    </citation>
    <scope>NUCLEOTIDE SEQUENCE [LARGE SCALE GENOMIC DNA]</scope>
    <source>
        <strain evidence="7">CLIB89</strain>
        <strain evidence="9">CLIB89(W29)</strain>
    </source>
</reference>
<protein>
    <submittedName>
        <fullName evidence="8">SNF2 family N-terminal domain-domain-containing protein</fullName>
    </submittedName>
</protein>
<dbReference type="PANTHER" id="PTHR45626:SF51">
    <property type="entry name" value="SNF2-RELATED DOMAIN-CONTAINING PROTEIN"/>
    <property type="match status" value="1"/>
</dbReference>
<dbReference type="InterPro" id="IPR000330">
    <property type="entry name" value="SNF2_N"/>
</dbReference>
<dbReference type="GO" id="GO:0005524">
    <property type="term" value="F:ATP binding"/>
    <property type="evidence" value="ECO:0007669"/>
    <property type="project" value="UniProtKB-KW"/>
</dbReference>
<feature type="signal peptide" evidence="4">
    <location>
        <begin position="1"/>
        <end position="21"/>
    </location>
</feature>
<dbReference type="Pfam" id="PF00271">
    <property type="entry name" value="Helicase_C"/>
    <property type="match status" value="1"/>
</dbReference>
<dbReference type="GO" id="GO:0006281">
    <property type="term" value="P:DNA repair"/>
    <property type="evidence" value="ECO:0007669"/>
    <property type="project" value="TreeGrafter"/>
</dbReference>
<dbReference type="VEuPathDB" id="FungiDB:YALI0_D12562g"/>
<keyword evidence="1" id="KW-0547">Nucleotide-binding</keyword>
<dbReference type="InterPro" id="IPR027417">
    <property type="entry name" value="P-loop_NTPase"/>
</dbReference>
<sequence>MNDSIENLNNLLLLGVIFVTGHPKLPCEGESAPDGWNWPPSTWFRLTNLSVPLRELRYLYDTKAIRVTCTSTPLKQLLSLRIYLVPEELRVKTQPKHLYSFALQHMHDKRKSAISRLIPFFYIPGKQTPIVPFYRTSLGVITKMVTSEERLNSWLSHLCNDPAKKTASRDELESGKNLLMSLYESVDFVPQYDLSDPHVDAVFSGHVDNLKSELYPYQAETVSQMMHMEETPRTAVSARYLSVKGFFFHPEDLVARKELPETTGLSRGGILAENMGLGKTCICLALICATRKSMATVPAQYSDTLSETMMKLPGNGKISQLKVLVAQRVAELGAPWGLYADRLSSSCVAVLSSIRCTFLMPDIPRVRVSSRTAASREQKPPRRIHLSATTLLVCPDSLPFQWLTETKKHTENLKVIHVSSVDKAPDLDTVLDADLVIITNSILKEVFSNPACSHIQDIRWKRLIVDEGHVVGNNNSILDICGQEWIAECRWVVSGTPTAGLTRLDTTTLFDHKSDLQKLGRIMGEFLKIEPWSSSPSSWQQSVVKPLLAGRYDGFEHAVRVLSGVLVRHQIEDVEQSTRLPPLYNDVVFLNPSFYDRIIANLYVSNICLLNLVDEKKFGLKNLLRRLRGAFVVSTNYETRDIQFFLDELSAYIYENRVALTGPDNENDARLIKKIFSALNYAATSGNWLQIAGTQEMPFFVEDETRTSRAFQMANPLIVRDKREYGIIGGAPLTYLQRAASEDEKLDLWTETKSKDGTPLEGVIKELSDDPLFSSRFWTSYNRNVDNKRERKDKKNPAVKNFHHAKQKISPEEYLESVGLKVESAPTGAPQNHHSQLEADYPVSDKPTIVGTGSSKLSYLVSKTLVLVKDHKIIVFYEDVDSAVAVAEAFEAVGIKHLIYTTDKVSKERRAQYLATFEATDNFQVLLMNINAAAHGLNITSASWVFFLSPVWRRDIEAQAIKRAHRIGQKSEVHVETLVLQDTLEEDIYRRRTEISDANDETPKEMVDDDQLRETLLNYALTSMENLHKGTTDEVAFFDKPVPLYIKVDKHDQFENSLVHFEGLPVRKKRKKTVVADGFASSKRSKGNLVKKETTANR</sequence>
<dbReference type="InterPro" id="IPR049730">
    <property type="entry name" value="SNF2/RAD54-like_C"/>
</dbReference>
<dbReference type="GO" id="GO:0005634">
    <property type="term" value="C:nucleus"/>
    <property type="evidence" value="ECO:0007669"/>
    <property type="project" value="TreeGrafter"/>
</dbReference>
<dbReference type="PROSITE" id="PS51192">
    <property type="entry name" value="HELICASE_ATP_BIND_1"/>
    <property type="match status" value="1"/>
</dbReference>
<keyword evidence="2" id="KW-0378">Hydrolase</keyword>
<accession>A0A1D8NEB6</accession>
<dbReference type="InterPro" id="IPR014001">
    <property type="entry name" value="Helicase_ATP-bd"/>
</dbReference>
<feature type="chain" id="PRO_5036017822" evidence="4">
    <location>
        <begin position="22"/>
        <end position="1098"/>
    </location>
</feature>
<feature type="domain" description="Helicase ATP-binding" evidence="5">
    <location>
        <begin position="389"/>
        <end position="515"/>
    </location>
</feature>
<gene>
    <name evidence="8" type="ORF">B0I71DRAFT_133080</name>
    <name evidence="7" type="ORF">YALI1_D15696g</name>
</gene>
<dbReference type="OMA" id="NLVDHWL"/>
<dbReference type="SMART" id="SM00487">
    <property type="entry name" value="DEXDc"/>
    <property type="match status" value="1"/>
</dbReference>
<evidence type="ECO:0000313" key="9">
    <source>
        <dbReference type="Proteomes" id="UP000182444"/>
    </source>
</evidence>
<keyword evidence="4" id="KW-0732">Signal</keyword>
<proteinExistence type="predicted"/>
<dbReference type="Pfam" id="PF00176">
    <property type="entry name" value="SNF2-rel_dom"/>
    <property type="match status" value="1"/>
</dbReference>
<dbReference type="Proteomes" id="UP000256601">
    <property type="component" value="Unassembled WGS sequence"/>
</dbReference>
<dbReference type="InterPro" id="IPR001650">
    <property type="entry name" value="Helicase_C-like"/>
</dbReference>
<dbReference type="KEGG" id="yli:2910145"/>
<evidence type="ECO:0000313" key="8">
    <source>
        <dbReference type="EMBL" id="RDW25167.1"/>
    </source>
</evidence>
<evidence type="ECO:0000259" key="6">
    <source>
        <dbReference type="PROSITE" id="PS51194"/>
    </source>
</evidence>
<dbReference type="InterPro" id="IPR038718">
    <property type="entry name" value="SNF2-like_sf"/>
</dbReference>
<dbReference type="Gene3D" id="3.40.50.10810">
    <property type="entry name" value="Tandem AAA-ATPase domain"/>
    <property type="match status" value="1"/>
</dbReference>
<organism evidence="7 9">
    <name type="scientific">Yarrowia lipolytica</name>
    <name type="common">Candida lipolytica</name>
    <dbReference type="NCBI Taxonomy" id="4952"/>
    <lineage>
        <taxon>Eukaryota</taxon>
        <taxon>Fungi</taxon>
        <taxon>Dikarya</taxon>
        <taxon>Ascomycota</taxon>
        <taxon>Saccharomycotina</taxon>
        <taxon>Dipodascomycetes</taxon>
        <taxon>Dipodascales</taxon>
        <taxon>Dipodascales incertae sedis</taxon>
        <taxon>Yarrowia</taxon>
    </lineage>
</organism>
<dbReference type="GeneID" id="2910145"/>
<dbReference type="GO" id="GO:0008094">
    <property type="term" value="F:ATP-dependent activity, acting on DNA"/>
    <property type="evidence" value="ECO:0007669"/>
    <property type="project" value="TreeGrafter"/>
</dbReference>
<dbReference type="CDD" id="cd18793">
    <property type="entry name" value="SF2_C_SNF"/>
    <property type="match status" value="1"/>
</dbReference>
<dbReference type="EMBL" id="KZ859010">
    <property type="protein sequence ID" value="RDW25167.1"/>
    <property type="molecule type" value="Genomic_DNA"/>
</dbReference>
<dbReference type="SMART" id="SM00490">
    <property type="entry name" value="HELICc"/>
    <property type="match status" value="1"/>
</dbReference>
<reference evidence="8 10" key="2">
    <citation type="submission" date="2018-07" db="EMBL/GenBank/DDBJ databases">
        <title>Draft Genome Assemblies for Five Robust Yarrowia lipolytica Strains Exhibiting High Lipid Production and Pentose Sugar Utilization and Sugar Alcohol Secretion from Undetoxified Lignocellulosic Biomass Hydrolysates.</title>
        <authorList>
            <consortium name="DOE Joint Genome Institute"/>
            <person name="Walker C."/>
            <person name="Ryu S."/>
            <person name="Na H."/>
            <person name="Zane M."/>
            <person name="LaButti K."/>
            <person name="Lipzen A."/>
            <person name="Haridas S."/>
            <person name="Barry K."/>
            <person name="Grigoriev I.V."/>
            <person name="Quarterman J."/>
            <person name="Slininger P."/>
            <person name="Dien B."/>
            <person name="Trinh C.T."/>
        </authorList>
    </citation>
    <scope>NUCLEOTIDE SEQUENCE [LARGE SCALE GENOMIC DNA]</scope>
    <source>
        <strain evidence="8 10">YB392</strain>
    </source>
</reference>
<name>A0A1D8NEB6_YARLL</name>
<evidence type="ECO:0000256" key="2">
    <source>
        <dbReference type="ARBA" id="ARBA00022801"/>
    </source>
</evidence>
<dbReference type="Gene3D" id="3.40.50.300">
    <property type="entry name" value="P-loop containing nucleotide triphosphate hydrolases"/>
    <property type="match status" value="1"/>
</dbReference>
<dbReference type="GO" id="GO:0016787">
    <property type="term" value="F:hydrolase activity"/>
    <property type="evidence" value="ECO:0007669"/>
    <property type="project" value="UniProtKB-KW"/>
</dbReference>
<dbReference type="PROSITE" id="PS51194">
    <property type="entry name" value="HELICASE_CTER"/>
    <property type="match status" value="1"/>
</dbReference>
<evidence type="ECO:0000256" key="3">
    <source>
        <dbReference type="ARBA" id="ARBA00022840"/>
    </source>
</evidence>
<dbReference type="PANTHER" id="PTHR45626">
    <property type="entry name" value="TRANSCRIPTION TERMINATION FACTOR 2-RELATED"/>
    <property type="match status" value="1"/>
</dbReference>
<feature type="domain" description="Helicase C-terminal" evidence="6">
    <location>
        <begin position="860"/>
        <end position="1020"/>
    </location>
</feature>
<dbReference type="AlphaFoldDB" id="A0A1D8NEB6"/>
<dbReference type="SUPFAM" id="SSF52540">
    <property type="entry name" value="P-loop containing nucleoside triphosphate hydrolases"/>
    <property type="match status" value="2"/>
</dbReference>
<keyword evidence="3" id="KW-0067">ATP-binding</keyword>
<dbReference type="VEuPathDB" id="FungiDB:YALI1_D15696g"/>
<dbReference type="Proteomes" id="UP000182444">
    <property type="component" value="Chromosome 1D"/>
</dbReference>
<evidence type="ECO:0000256" key="4">
    <source>
        <dbReference type="SAM" id="SignalP"/>
    </source>
</evidence>
<dbReference type="eggNOG" id="KOG1001">
    <property type="taxonomic scope" value="Eukaryota"/>
</dbReference>
<evidence type="ECO:0000313" key="7">
    <source>
        <dbReference type="EMBL" id="AOW03977.1"/>
    </source>
</evidence>
<evidence type="ECO:0000313" key="10">
    <source>
        <dbReference type="Proteomes" id="UP000256601"/>
    </source>
</evidence>
<dbReference type="EMBL" id="CP017556">
    <property type="protein sequence ID" value="AOW03977.1"/>
    <property type="molecule type" value="Genomic_DNA"/>
</dbReference>